<reference evidence="2" key="1">
    <citation type="journal article" date="2023" name="Hortic. Res.">
        <title>A chromosome-level phased genome enabling allele-level studies in sweet orange: a case study on citrus Huanglongbing tolerance.</title>
        <authorList>
            <person name="Wu B."/>
            <person name="Yu Q."/>
            <person name="Deng Z."/>
            <person name="Duan Y."/>
            <person name="Luo F."/>
            <person name="Gmitter F. Jr."/>
        </authorList>
    </citation>
    <scope>NUCLEOTIDE SEQUENCE [LARGE SCALE GENOMIC DNA]</scope>
    <source>
        <strain evidence="2">cv. Valencia</strain>
    </source>
</reference>
<proteinExistence type="predicted"/>
<keyword evidence="2" id="KW-1185">Reference proteome</keyword>
<sequence length="2223" mass="249634">MATASTESSLLAKLEASDSTPIYSLFADYLRPFSDLQNDNTKPNPKSKPKAKPNQNLIRPLAKKFLTFLNNSITILPKRLSNLQCKDDHQTLVDELYDTYRLCLNCLELISSQLACKPYTIQLQRVRFVCCLVASGKGEDAVREGLRVLETLRRMDFEGKCGDSEFGKVFVEAVAAIVQCAAVGRSKDCEVYRRVLGLFQEAKCWFRVLDANAYAKLHRVLVSYLGKCTQHLVEEIMCFNRDLVREFCEATLTEYAKSSMKDQFYKFCRRLCFTLFSLQESKPSLIIEIILCVLDSIACQCKVESDNTGIELVELVSYCANKCRTAGTIFCSTVAGHLNHIGGHFPQVITPVDLILRLYATGLYLTNYEVKFRGGDLTSTRAAKDEFVLSCLPDDGDQLHNLASLLSALGSYFSFCCAKNFVSSSVECEDSISQLHLQPDSESSITSMQKNREAYMLSYLNALKFLCFPLAEQVNLEKKELVSEIEAAYISPQLCSIQDAFYQFFDVFFSQSLASERKRDGLDDNKRILSVTVAAFILSITMDCKLKKTVLLIKHIIANEWIQPEGLKYLYASLYNIGVLLYRNKQVKEASKALKLCCRAAWACVARLSQMFACNCNSDGFHGGMTEGAIVDFVNEACTRSAFLLDVLHHRGSQKMEKVIVDSLENWSIAAILFKTLPGPLPLVKQWVKIECKRRKNLDVEDDAPTLYYLLSSSGKASERTIGIILEQFLKQNDISGDMSQHETLHCHQLAVAYCLRALCTQEAEPNSKQVIEDIGAALNLWLSVSICFESERCNMVSENTMLLLYNVVDLLSLKGFIEFHNNIYKLMLRLFKCKNVPLEKYLSILWESRRLSHALCISPVNDAFLVNLAEQCGELSKSIEFWMGCLRGSQPLLVGFQQSLLFLFANSSHGCYISKSSVQPCITIHDVKEAASELISSVPVTPRSVFLVGYLYYDLCERLIANGRLLEALSYAKEAHRLRTQLFQEKFSYSVENSVKEYNDAGDISQKLHSSPKGFKPSSSVASEVWSFDASSWNVDGCYLSPWNVLQCYLESVLQVGIIHELVGNGVEAEAFLLWGKSISCTQSLPQFIVAFSSILGKLYRKKQLWDQAEKELKNAKQILVEKSINLSCLKCRLILEVTVDQQLGDLSRSYSGCDDRGNTLIERLSNAEKLYKSALDKLNLSEWKNSISLPEEARSESILPKKPSIQNVEHGAGNTFVHSTLHQPDTVELTARNQLSSKVGGTKCRKTKNALKSLVNDQNLDLDPNSRITRSKYRSSQNQSVNNCVEERSGVSKHAKNNNLSDLPDILSQGKSVLEAKSFVDTAYQAACICNKMKCWQCLPGEVIESGLLDNLLHVKWEFTRRRLSLRVLAGIGKCFGNRDQTHEAHKIVVQSVSVLLCRNSFSHTDSSLPLTVLLDLIGKEYSEDVFAVERAGVLYNLCWFSLKGYRSMKSRSEEYAFVNEMLPLPNTGKGRWKNSCCDLSHLQFQKLVSWLMLAFVLCREAPILFQKVSKLLAVIYVLSSTSKLFSLSSSSKVLSESHWASFFHQASLGTHLNYKFLSNMSWRFKAQDIVDTEASHVTGSSCINTEAGKLIRISPESIKDLEQFVKDFLLSLPCTTVICVTLLGGAYTSLLQELLPLPSCVHAWMMLSRFNSINQPIVVLLPVNAVLQEDADYDDDGAITSFRELREIKDCGKNWHCPWGSTIADDVAPAFKLIMEDNYLSSRSSYGDSLGQRSLWWNRRTNLDQRLCEFLRKLEDSWLGPWKYMLLGEWSNCKNLDTVHKKLVRDLKCKCKANINESLLRIVLGGLKGAFKGEECIAQLCFKKGCYVGTVGYSDNSSCGTSSEASNGVERLSELALQLIHEAVDELEEDSGHREPTILVLDCEVQMLPWENIPILRNHEVYRMPSVGSIAATLERIHRHEQLVKGLLATFPLIDPLDAFYLLNPSGDLSETQLLFEDWFRDQNLVGKAGSAPTAEELTLALKSHDLFIYLGHGSGSQYISRHDLLKLEKCAATFLMGCSSGSLSLNGCYIPQGTPLSYLLAGSPVIVANLWDVTDKDIDRFGKTMLDAWLRERSSVPVGCDQCSSVQDEAKNGRGKVNKKRMSRKKLPETSDISLCNNGCDHRPKLGSFMGQAREACKLPFLIGAAPVCYGVPTGLSNTDSVQLNYVNFRVPYGFVYNTYYFLARMIGILENQVKWDDILHLGEFGSFLKMFKWDDNCQ</sequence>
<gene>
    <name evidence="1" type="ORF">KPL71_014508</name>
</gene>
<accession>A0ACB8KC14</accession>
<dbReference type="EMBL" id="CM039174">
    <property type="protein sequence ID" value="KAH9751952.1"/>
    <property type="molecule type" value="Genomic_DNA"/>
</dbReference>
<protein>
    <submittedName>
        <fullName evidence="1">Separase</fullName>
    </submittedName>
</protein>
<name>A0ACB8KC14_CITSI</name>
<evidence type="ECO:0000313" key="1">
    <source>
        <dbReference type="EMBL" id="KAH9751952.1"/>
    </source>
</evidence>
<dbReference type="Proteomes" id="UP000829398">
    <property type="component" value="Chromosome 5"/>
</dbReference>
<evidence type="ECO:0000313" key="2">
    <source>
        <dbReference type="Proteomes" id="UP000829398"/>
    </source>
</evidence>
<comment type="caution">
    <text evidence="1">The sequence shown here is derived from an EMBL/GenBank/DDBJ whole genome shotgun (WGS) entry which is preliminary data.</text>
</comment>
<organism evidence="1 2">
    <name type="scientific">Citrus sinensis</name>
    <name type="common">Sweet orange</name>
    <name type="synonym">Citrus aurantium var. sinensis</name>
    <dbReference type="NCBI Taxonomy" id="2711"/>
    <lineage>
        <taxon>Eukaryota</taxon>
        <taxon>Viridiplantae</taxon>
        <taxon>Streptophyta</taxon>
        <taxon>Embryophyta</taxon>
        <taxon>Tracheophyta</taxon>
        <taxon>Spermatophyta</taxon>
        <taxon>Magnoliopsida</taxon>
        <taxon>eudicotyledons</taxon>
        <taxon>Gunneridae</taxon>
        <taxon>Pentapetalae</taxon>
        <taxon>rosids</taxon>
        <taxon>malvids</taxon>
        <taxon>Sapindales</taxon>
        <taxon>Rutaceae</taxon>
        <taxon>Aurantioideae</taxon>
        <taxon>Citrus</taxon>
    </lineage>
</organism>